<protein>
    <submittedName>
        <fullName evidence="9">Uncharacterized protein</fullName>
    </submittedName>
</protein>
<dbReference type="PANTHER" id="PTHR11706">
    <property type="entry name" value="SOLUTE CARRIER PROTEIN FAMILY 11 MEMBER"/>
    <property type="match status" value="1"/>
</dbReference>
<evidence type="ECO:0000256" key="2">
    <source>
        <dbReference type="ARBA" id="ARBA00009965"/>
    </source>
</evidence>
<keyword evidence="4 8" id="KW-0812">Transmembrane</keyword>
<keyword evidence="7 8" id="KW-0472">Membrane</keyword>
<dbReference type="GO" id="GO:0005886">
    <property type="term" value="C:plasma membrane"/>
    <property type="evidence" value="ECO:0007669"/>
    <property type="project" value="TreeGrafter"/>
</dbReference>
<accession>A0AA38W4C4</accession>
<sequence length="371" mass="41960">MDSGKCRSLTPMELKPPAADVLMGVFVFELSSQGALLEIPLHNLFLHSALVLSRKIPNSVHGINIRCLQILFDREWYCSLCSILDQCLDGWLFLALFARPKTYQRTNWIVANVLGKSNSTLYAIALLASGQSSTITCTYVGQYFMQHFSFEPNTSHNCYYIQGFLDLKMRKWLRNLITRCIAITPSLIVSIIGGSSGAGTLIIIVLVCIYFSQFRYELSFELPFALIPLLKFSTSATKLGPHKNSMIVRIGLIVINIYYLMIALVHWLIHSSLLKVGNVLIGIRPFAAHPTRWLRLAIGFIGYTAVDDWIGLRVYHCVWIGLVWCSPRWPSIFSRSSTLCFLKTLWSHLSTPNIDLNYIMEGGNNSIDRRP</sequence>
<feature type="transmembrane region" description="Helical" evidence="8">
    <location>
        <begin position="180"/>
        <end position="212"/>
    </location>
</feature>
<dbReference type="PANTHER" id="PTHR11706:SF77">
    <property type="entry name" value="METAL TRANSPORTER NRAMP5"/>
    <property type="match status" value="1"/>
</dbReference>
<evidence type="ECO:0000256" key="6">
    <source>
        <dbReference type="ARBA" id="ARBA00023065"/>
    </source>
</evidence>
<dbReference type="PRINTS" id="PR00447">
    <property type="entry name" value="NATRESASSCMP"/>
</dbReference>
<name>A0AA38W4C4_9ASTR</name>
<evidence type="ECO:0000313" key="10">
    <source>
        <dbReference type="Proteomes" id="UP001172457"/>
    </source>
</evidence>
<keyword evidence="6" id="KW-0406">Ion transport</keyword>
<evidence type="ECO:0000256" key="5">
    <source>
        <dbReference type="ARBA" id="ARBA00022989"/>
    </source>
</evidence>
<evidence type="ECO:0000256" key="1">
    <source>
        <dbReference type="ARBA" id="ARBA00004141"/>
    </source>
</evidence>
<dbReference type="GO" id="GO:0034755">
    <property type="term" value="P:iron ion transmembrane transport"/>
    <property type="evidence" value="ECO:0007669"/>
    <property type="project" value="TreeGrafter"/>
</dbReference>
<dbReference type="EMBL" id="JARYMX010000005">
    <property type="protein sequence ID" value="KAJ9548332.1"/>
    <property type="molecule type" value="Genomic_DNA"/>
</dbReference>
<proteinExistence type="inferred from homology"/>
<dbReference type="GO" id="GO:0005384">
    <property type="term" value="F:manganese ion transmembrane transporter activity"/>
    <property type="evidence" value="ECO:0007669"/>
    <property type="project" value="TreeGrafter"/>
</dbReference>
<reference evidence="9" key="1">
    <citation type="submission" date="2023-03" db="EMBL/GenBank/DDBJ databases">
        <title>Chromosome-scale reference genome and RAD-based genetic map of yellow starthistle (Centaurea solstitialis) reveal putative structural variation and QTLs associated with invader traits.</title>
        <authorList>
            <person name="Reatini B."/>
            <person name="Cang F.A."/>
            <person name="Jiang Q."/>
            <person name="Mckibben M.T.W."/>
            <person name="Barker M.S."/>
            <person name="Rieseberg L.H."/>
            <person name="Dlugosch K.M."/>
        </authorList>
    </citation>
    <scope>NUCLEOTIDE SEQUENCE</scope>
    <source>
        <strain evidence="9">CAN-66</strain>
        <tissue evidence="9">Leaf</tissue>
    </source>
</reference>
<evidence type="ECO:0000256" key="7">
    <source>
        <dbReference type="ARBA" id="ARBA00023136"/>
    </source>
</evidence>
<dbReference type="GO" id="GO:0015086">
    <property type="term" value="F:cadmium ion transmembrane transporter activity"/>
    <property type="evidence" value="ECO:0007669"/>
    <property type="project" value="TreeGrafter"/>
</dbReference>
<gene>
    <name evidence="9" type="ORF">OSB04_020875</name>
</gene>
<dbReference type="Pfam" id="PF01566">
    <property type="entry name" value="Nramp"/>
    <property type="match status" value="1"/>
</dbReference>
<dbReference type="InterPro" id="IPR001046">
    <property type="entry name" value="NRAMP_fam"/>
</dbReference>
<comment type="subcellular location">
    <subcellularLocation>
        <location evidence="1">Membrane</location>
        <topology evidence="1">Multi-pass membrane protein</topology>
    </subcellularLocation>
</comment>
<feature type="transmembrane region" description="Helical" evidence="8">
    <location>
        <begin position="246"/>
        <end position="269"/>
    </location>
</feature>
<keyword evidence="5 8" id="KW-1133">Transmembrane helix</keyword>
<comment type="caution">
    <text evidence="9">The sequence shown here is derived from an EMBL/GenBank/DDBJ whole genome shotgun (WGS) entry which is preliminary data.</text>
</comment>
<organism evidence="9 10">
    <name type="scientific">Centaurea solstitialis</name>
    <name type="common">yellow star-thistle</name>
    <dbReference type="NCBI Taxonomy" id="347529"/>
    <lineage>
        <taxon>Eukaryota</taxon>
        <taxon>Viridiplantae</taxon>
        <taxon>Streptophyta</taxon>
        <taxon>Embryophyta</taxon>
        <taxon>Tracheophyta</taxon>
        <taxon>Spermatophyta</taxon>
        <taxon>Magnoliopsida</taxon>
        <taxon>eudicotyledons</taxon>
        <taxon>Gunneridae</taxon>
        <taxon>Pentapetalae</taxon>
        <taxon>asterids</taxon>
        <taxon>campanulids</taxon>
        <taxon>Asterales</taxon>
        <taxon>Asteraceae</taxon>
        <taxon>Carduoideae</taxon>
        <taxon>Cardueae</taxon>
        <taxon>Centaureinae</taxon>
        <taxon>Centaurea</taxon>
    </lineage>
</organism>
<comment type="similarity">
    <text evidence="2">Belongs to the NRAMP (TC 2.A.55) family.</text>
</comment>
<keyword evidence="3" id="KW-0813">Transport</keyword>
<evidence type="ECO:0000256" key="8">
    <source>
        <dbReference type="SAM" id="Phobius"/>
    </source>
</evidence>
<dbReference type="Proteomes" id="UP001172457">
    <property type="component" value="Chromosome 5"/>
</dbReference>
<dbReference type="AlphaFoldDB" id="A0AA38W4C4"/>
<keyword evidence="10" id="KW-1185">Reference proteome</keyword>
<evidence type="ECO:0000313" key="9">
    <source>
        <dbReference type="EMBL" id="KAJ9548332.1"/>
    </source>
</evidence>
<evidence type="ECO:0000256" key="3">
    <source>
        <dbReference type="ARBA" id="ARBA00022448"/>
    </source>
</evidence>
<evidence type="ECO:0000256" key="4">
    <source>
        <dbReference type="ARBA" id="ARBA00022692"/>
    </source>
</evidence>